<dbReference type="STRING" id="1194090.SAMN05443144_105194"/>
<evidence type="ECO:0000313" key="2">
    <source>
        <dbReference type="EMBL" id="SHF10768.1"/>
    </source>
</evidence>
<organism evidence="2 3">
    <name type="scientific">Fodinibius roseus</name>
    <dbReference type="NCBI Taxonomy" id="1194090"/>
    <lineage>
        <taxon>Bacteria</taxon>
        <taxon>Pseudomonadati</taxon>
        <taxon>Balneolota</taxon>
        <taxon>Balneolia</taxon>
        <taxon>Balneolales</taxon>
        <taxon>Balneolaceae</taxon>
        <taxon>Fodinibius</taxon>
    </lineage>
</organism>
<name>A0A1M4YYJ3_9BACT</name>
<dbReference type="AlphaFoldDB" id="A0A1M4YYJ3"/>
<dbReference type="OrthoDB" id="772592at2"/>
<dbReference type="EMBL" id="FQUS01000005">
    <property type="protein sequence ID" value="SHF10768.1"/>
    <property type="molecule type" value="Genomic_DNA"/>
</dbReference>
<dbReference type="InterPro" id="IPR013901">
    <property type="entry name" value="Anthrone_oxy"/>
</dbReference>
<gene>
    <name evidence="2" type="ORF">SAMN05443144_105194</name>
</gene>
<feature type="transmembrane region" description="Helical" evidence="1">
    <location>
        <begin position="12"/>
        <end position="34"/>
    </location>
</feature>
<evidence type="ECO:0000313" key="3">
    <source>
        <dbReference type="Proteomes" id="UP000184041"/>
    </source>
</evidence>
<keyword evidence="1" id="KW-1133">Transmembrane helix</keyword>
<feature type="transmembrane region" description="Helical" evidence="1">
    <location>
        <begin position="141"/>
        <end position="158"/>
    </location>
</feature>
<keyword evidence="1" id="KW-0812">Transmembrane</keyword>
<protein>
    <submittedName>
        <fullName evidence="2">Uncharacterized membrane protein</fullName>
    </submittedName>
</protein>
<reference evidence="2 3" key="1">
    <citation type="submission" date="2016-11" db="EMBL/GenBank/DDBJ databases">
        <authorList>
            <person name="Jaros S."/>
            <person name="Januszkiewicz K."/>
            <person name="Wedrychowicz H."/>
        </authorList>
    </citation>
    <scope>NUCLEOTIDE SEQUENCE [LARGE SCALE GENOMIC DNA]</scope>
    <source>
        <strain evidence="2 3">DSM 21986</strain>
    </source>
</reference>
<dbReference type="Proteomes" id="UP000184041">
    <property type="component" value="Unassembled WGS sequence"/>
</dbReference>
<keyword evidence="3" id="KW-1185">Reference proteome</keyword>
<feature type="transmembrane region" description="Helical" evidence="1">
    <location>
        <begin position="55"/>
        <end position="80"/>
    </location>
</feature>
<accession>A0A1M4YYJ3</accession>
<evidence type="ECO:0000256" key="1">
    <source>
        <dbReference type="SAM" id="Phobius"/>
    </source>
</evidence>
<feature type="transmembrane region" description="Helical" evidence="1">
    <location>
        <begin position="86"/>
        <end position="108"/>
    </location>
</feature>
<sequence length="161" mass="18083">MELYFLILHPLVMLGSGLMAGLFFIFSTCVMKALEGLRPPEGITAMQSINRTIKNPLFALVFWGTPVACLLLMISTLFHWQGLPSIFLLAGGVCYLAGGLLVTLIIHVPMNNKLATLHRDAPNAANFWANYVSRWTRWNHLRTVMTLIALTLFLWYAMSIN</sequence>
<proteinExistence type="predicted"/>
<keyword evidence="1" id="KW-0472">Membrane</keyword>
<dbReference type="Pfam" id="PF08592">
    <property type="entry name" value="Anthrone_oxy"/>
    <property type="match status" value="1"/>
</dbReference>